<accession>A0A1I7TTX4</accession>
<proteinExistence type="predicted"/>
<sequence length="462" mass="55227">MTEKQKENGEKEETPEHSFSVLACRAKLKTMEADRHNIECQTRFSLSDFIEEPIEFYPREKKLISLLREGKSDACVEKFIKEHFKPMEMLELRVKMSTLIRLSPQVVLNWCLAEHKKQMQFVWNENMFGDILKEILQFIEIHKKFLHISTLEWSQRFSPKELKLFEFINGLDETKGSPHIDDFDVCELRDFGMKIRCLVHWLWNIMVFQRMKEILNKKNLFEAKESINSNLQGYLLIPYNVDILTAEEKHFLIQILLDLPEKPGVFRFTIHSIKEFVVKVITQEYLMNESDCNWESDREGNIEMLRAFQTVLNAEQPYDLRNPLARSQYDKVFKIFLSCQPRYLEIMPILKNAKGKYDAVLIRKWLEELTMPKTVKRKNTEIEKAEKVPFETREEFDDKVKKYEDTLKKEHKVEEAINKRKKMKTEENQKPVPFRDRSWTKKFYGKVIEGTEAFLKERLESQ</sequence>
<evidence type="ECO:0000313" key="2">
    <source>
        <dbReference type="WBParaSite" id="Csp11.Scaffold629.g11743.t1"/>
    </source>
</evidence>
<keyword evidence="1" id="KW-1185">Reference proteome</keyword>
<dbReference type="Proteomes" id="UP000095282">
    <property type="component" value="Unplaced"/>
</dbReference>
<name>A0A1I7TTX4_9PELO</name>
<reference evidence="2" key="1">
    <citation type="submission" date="2016-11" db="UniProtKB">
        <authorList>
            <consortium name="WormBaseParasite"/>
        </authorList>
    </citation>
    <scope>IDENTIFICATION</scope>
</reference>
<organism evidence="1 2">
    <name type="scientific">Caenorhabditis tropicalis</name>
    <dbReference type="NCBI Taxonomy" id="1561998"/>
    <lineage>
        <taxon>Eukaryota</taxon>
        <taxon>Metazoa</taxon>
        <taxon>Ecdysozoa</taxon>
        <taxon>Nematoda</taxon>
        <taxon>Chromadorea</taxon>
        <taxon>Rhabditida</taxon>
        <taxon>Rhabditina</taxon>
        <taxon>Rhabditomorpha</taxon>
        <taxon>Rhabditoidea</taxon>
        <taxon>Rhabditidae</taxon>
        <taxon>Peloderinae</taxon>
        <taxon>Caenorhabditis</taxon>
    </lineage>
</organism>
<evidence type="ECO:0000313" key="1">
    <source>
        <dbReference type="Proteomes" id="UP000095282"/>
    </source>
</evidence>
<dbReference type="WBParaSite" id="Csp11.Scaffold629.g11743.t1">
    <property type="protein sequence ID" value="Csp11.Scaffold629.g11743.t1"/>
    <property type="gene ID" value="Csp11.Scaffold629.g11743"/>
</dbReference>
<protein>
    <submittedName>
        <fullName evidence="2">Uncharacterized protein</fullName>
    </submittedName>
</protein>
<dbReference type="AlphaFoldDB" id="A0A1I7TTX4"/>